<dbReference type="InterPro" id="IPR008978">
    <property type="entry name" value="HSP20-like_chaperone"/>
</dbReference>
<dbReference type="InterPro" id="IPR031107">
    <property type="entry name" value="Small_HSP"/>
</dbReference>
<dbReference type="PROSITE" id="PS01031">
    <property type="entry name" value="SHSP"/>
    <property type="match status" value="1"/>
</dbReference>
<proteinExistence type="inferred from homology"/>
<name>A0ABU4IZ95_9VIBR</name>
<comment type="similarity">
    <text evidence="1 2">Belongs to the small heat shock protein (HSP20) family.</text>
</comment>
<dbReference type="Pfam" id="PF00011">
    <property type="entry name" value="HSP20"/>
    <property type="match status" value="1"/>
</dbReference>
<dbReference type="EMBL" id="JAWRCP010000001">
    <property type="protein sequence ID" value="MDW6093589.1"/>
    <property type="molecule type" value="Genomic_DNA"/>
</dbReference>
<organism evidence="4 5">
    <name type="scientific">Vibrio rhizosphaerae</name>
    <dbReference type="NCBI Taxonomy" id="398736"/>
    <lineage>
        <taxon>Bacteria</taxon>
        <taxon>Pseudomonadati</taxon>
        <taxon>Pseudomonadota</taxon>
        <taxon>Gammaproteobacteria</taxon>
        <taxon>Vibrionales</taxon>
        <taxon>Vibrionaceae</taxon>
        <taxon>Vibrio</taxon>
    </lineage>
</organism>
<evidence type="ECO:0000313" key="4">
    <source>
        <dbReference type="EMBL" id="MDW6093589.1"/>
    </source>
</evidence>
<evidence type="ECO:0000259" key="3">
    <source>
        <dbReference type="PROSITE" id="PS01031"/>
    </source>
</evidence>
<accession>A0ABU4IZ95</accession>
<protein>
    <submittedName>
        <fullName evidence="4">Hsp20 family protein</fullName>
    </submittedName>
</protein>
<comment type="caution">
    <text evidence="4">The sequence shown here is derived from an EMBL/GenBank/DDBJ whole genome shotgun (WGS) entry which is preliminary data.</text>
</comment>
<dbReference type="RefSeq" id="WP_261888088.1">
    <property type="nucleotide sequence ID" value="NZ_AP024903.1"/>
</dbReference>
<dbReference type="InterPro" id="IPR002068">
    <property type="entry name" value="A-crystallin/Hsp20_dom"/>
</dbReference>
<evidence type="ECO:0000256" key="1">
    <source>
        <dbReference type="PROSITE-ProRule" id="PRU00285"/>
    </source>
</evidence>
<sequence length="142" mass="16225">MMSLIPRDSWSDFYHLFDHAFPSIRPSFNIESFSPRVDVLDKETAFEIIADLPGVEKDNISVSCQHGTLTIEASTLKDEQKTEGDKVIHRERYQGKMVRSFTLGDNINAKDIYAEYQDGVLVVVVPKIEMKPDETPQHIKIN</sequence>
<reference evidence="4 5" key="1">
    <citation type="submission" date="2023-11" db="EMBL/GenBank/DDBJ databases">
        <title>Plant-associative lifestyle of Vibrio porteresiae and its evolutionary dynamics.</title>
        <authorList>
            <person name="Rameshkumar N."/>
            <person name="Kirti K."/>
        </authorList>
    </citation>
    <scope>NUCLEOTIDE SEQUENCE [LARGE SCALE GENOMIC DNA]</scope>
    <source>
        <strain evidence="4 5">MSSRF7</strain>
    </source>
</reference>
<dbReference type="PANTHER" id="PTHR11527">
    <property type="entry name" value="HEAT-SHOCK PROTEIN 20 FAMILY MEMBER"/>
    <property type="match status" value="1"/>
</dbReference>
<dbReference type="Proteomes" id="UP001279860">
    <property type="component" value="Unassembled WGS sequence"/>
</dbReference>
<evidence type="ECO:0000256" key="2">
    <source>
        <dbReference type="RuleBase" id="RU003616"/>
    </source>
</evidence>
<dbReference type="SUPFAM" id="SSF49764">
    <property type="entry name" value="HSP20-like chaperones"/>
    <property type="match status" value="1"/>
</dbReference>
<feature type="domain" description="SHSP" evidence="3">
    <location>
        <begin position="28"/>
        <end position="142"/>
    </location>
</feature>
<dbReference type="Gene3D" id="2.60.40.790">
    <property type="match status" value="1"/>
</dbReference>
<gene>
    <name evidence="4" type="ORF">SBX64_13680</name>
</gene>
<evidence type="ECO:0000313" key="5">
    <source>
        <dbReference type="Proteomes" id="UP001279860"/>
    </source>
</evidence>
<keyword evidence="5" id="KW-1185">Reference proteome</keyword>